<protein>
    <submittedName>
        <fullName evidence="1">Uncharacterized protein</fullName>
    </submittedName>
</protein>
<keyword evidence="2" id="KW-1185">Reference proteome</keyword>
<name>A0A8T1Q3K5_CARIL</name>
<evidence type="ECO:0000313" key="2">
    <source>
        <dbReference type="Proteomes" id="UP000811609"/>
    </source>
</evidence>
<evidence type="ECO:0000313" key="1">
    <source>
        <dbReference type="EMBL" id="KAG6648633.1"/>
    </source>
</evidence>
<dbReference type="EMBL" id="CM031815">
    <property type="protein sequence ID" value="KAG6648633.1"/>
    <property type="molecule type" value="Genomic_DNA"/>
</dbReference>
<reference evidence="1" key="1">
    <citation type="submission" date="2020-12" db="EMBL/GenBank/DDBJ databases">
        <title>WGS assembly of Carya illinoinensis cv. Pawnee.</title>
        <authorList>
            <person name="Platts A."/>
            <person name="Shu S."/>
            <person name="Wright S."/>
            <person name="Barry K."/>
            <person name="Edger P."/>
            <person name="Pires J.C."/>
            <person name="Schmutz J."/>
        </authorList>
    </citation>
    <scope>NUCLEOTIDE SEQUENCE</scope>
    <source>
        <tissue evidence="1">Leaf</tissue>
    </source>
</reference>
<organism evidence="1 2">
    <name type="scientific">Carya illinoinensis</name>
    <name type="common">Pecan</name>
    <dbReference type="NCBI Taxonomy" id="32201"/>
    <lineage>
        <taxon>Eukaryota</taxon>
        <taxon>Viridiplantae</taxon>
        <taxon>Streptophyta</taxon>
        <taxon>Embryophyta</taxon>
        <taxon>Tracheophyta</taxon>
        <taxon>Spermatophyta</taxon>
        <taxon>Magnoliopsida</taxon>
        <taxon>eudicotyledons</taxon>
        <taxon>Gunneridae</taxon>
        <taxon>Pentapetalae</taxon>
        <taxon>rosids</taxon>
        <taxon>fabids</taxon>
        <taxon>Fagales</taxon>
        <taxon>Juglandaceae</taxon>
        <taxon>Carya</taxon>
    </lineage>
</organism>
<gene>
    <name evidence="1" type="ORF">CIPAW_07G160400</name>
</gene>
<comment type="caution">
    <text evidence="1">The sequence shown here is derived from an EMBL/GenBank/DDBJ whole genome shotgun (WGS) entry which is preliminary data.</text>
</comment>
<dbReference type="Proteomes" id="UP000811609">
    <property type="component" value="Chromosome 7"/>
</dbReference>
<sequence length="30" mass="3607">MPERKEVPMIENLNVPYIGLKYSALWYRPV</sequence>
<dbReference type="AlphaFoldDB" id="A0A8T1Q3K5"/>
<proteinExistence type="predicted"/>
<accession>A0A8T1Q3K5</accession>